<evidence type="ECO:0000313" key="7">
    <source>
        <dbReference type="EMBL" id="MDR5874281.1"/>
    </source>
</evidence>
<keyword evidence="2 5" id="KW-0812">Transmembrane</keyword>
<dbReference type="EMBL" id="JARWAI010000003">
    <property type="protein sequence ID" value="MDR5874281.1"/>
    <property type="molecule type" value="Genomic_DNA"/>
</dbReference>
<gene>
    <name evidence="7" type="ORF">QC815_05025</name>
</gene>
<proteinExistence type="inferred from homology"/>
<keyword evidence="4 5" id="KW-0472">Membrane</keyword>
<keyword evidence="3 5" id="KW-1133">Transmembrane helix</keyword>
<evidence type="ECO:0000256" key="3">
    <source>
        <dbReference type="ARBA" id="ARBA00022989"/>
    </source>
</evidence>
<dbReference type="Gene3D" id="1.10.3720.10">
    <property type="entry name" value="MetI-like"/>
    <property type="match status" value="1"/>
</dbReference>
<keyword evidence="5" id="KW-0813">Transport</keyword>
<evidence type="ECO:0000256" key="2">
    <source>
        <dbReference type="ARBA" id="ARBA00022692"/>
    </source>
</evidence>
<comment type="caution">
    <text evidence="7">The sequence shown here is derived from an EMBL/GenBank/DDBJ whole genome shotgun (WGS) entry which is preliminary data.</text>
</comment>
<feature type="transmembrane region" description="Helical" evidence="5">
    <location>
        <begin position="21"/>
        <end position="43"/>
    </location>
</feature>
<feature type="transmembrane region" description="Helical" evidence="5">
    <location>
        <begin position="63"/>
        <end position="89"/>
    </location>
</feature>
<dbReference type="RefSeq" id="WP_230445509.1">
    <property type="nucleotide sequence ID" value="NZ_JARWAI010000003.1"/>
</dbReference>
<comment type="subcellular location">
    <subcellularLocation>
        <location evidence="1 5">Cell membrane</location>
        <topology evidence="1 5">Multi-pass membrane protein</topology>
    </subcellularLocation>
</comment>
<feature type="transmembrane region" description="Helical" evidence="5">
    <location>
        <begin position="168"/>
        <end position="186"/>
    </location>
</feature>
<feature type="transmembrane region" description="Helical" evidence="5">
    <location>
        <begin position="217"/>
        <end position="240"/>
    </location>
</feature>
<accession>A0ABU1G9Y5</accession>
<dbReference type="Proteomes" id="UP001269267">
    <property type="component" value="Unassembled WGS sequence"/>
</dbReference>
<dbReference type="InterPro" id="IPR000515">
    <property type="entry name" value="MetI-like"/>
</dbReference>
<feature type="transmembrane region" description="Helical" evidence="5">
    <location>
        <begin position="110"/>
        <end position="128"/>
    </location>
</feature>
<evidence type="ECO:0000313" key="8">
    <source>
        <dbReference type="Proteomes" id="UP001269267"/>
    </source>
</evidence>
<feature type="domain" description="ABC transmembrane type-1" evidence="6">
    <location>
        <begin position="64"/>
        <end position="352"/>
    </location>
</feature>
<dbReference type="InterPro" id="IPR035906">
    <property type="entry name" value="MetI-like_sf"/>
</dbReference>
<reference evidence="7 8" key="1">
    <citation type="submission" date="2023-04" db="EMBL/GenBank/DDBJ databases">
        <title>A long-awaited taxogenomic arrangement of the family Halomonadaceae.</title>
        <authorList>
            <person name="De La Haba R."/>
            <person name="Chuvochina M."/>
            <person name="Wittouck S."/>
            <person name="Arahal D.R."/>
            <person name="Sanchez-Porro C."/>
            <person name="Hugenholtz P."/>
            <person name="Ventosa A."/>
        </authorList>
    </citation>
    <scope>NUCLEOTIDE SEQUENCE [LARGE SCALE GENOMIC DNA]</scope>
    <source>
        <strain evidence="7 8">DSM 18042</strain>
    </source>
</reference>
<dbReference type="PROSITE" id="PS50928">
    <property type="entry name" value="ABC_TM1"/>
    <property type="match status" value="1"/>
</dbReference>
<dbReference type="CDD" id="cd06261">
    <property type="entry name" value="TM_PBP2"/>
    <property type="match status" value="1"/>
</dbReference>
<dbReference type="PANTHER" id="PTHR42727:SF1">
    <property type="entry name" value="PHOSPHATE TRANSPORT SYSTEM PERMEASE"/>
    <property type="match status" value="1"/>
</dbReference>
<organism evidence="7 8">
    <name type="scientific">Vreelandella gomseomensis</name>
    <dbReference type="NCBI Taxonomy" id="370766"/>
    <lineage>
        <taxon>Bacteria</taxon>
        <taxon>Pseudomonadati</taxon>
        <taxon>Pseudomonadota</taxon>
        <taxon>Gammaproteobacteria</taxon>
        <taxon>Oceanospirillales</taxon>
        <taxon>Halomonadaceae</taxon>
        <taxon>Vreelandella</taxon>
    </lineage>
</organism>
<name>A0ABU1G9Y5_9GAMM</name>
<feature type="transmembrane region" description="Helical" evidence="5">
    <location>
        <begin position="134"/>
        <end position="156"/>
    </location>
</feature>
<evidence type="ECO:0000259" key="6">
    <source>
        <dbReference type="PROSITE" id="PS50928"/>
    </source>
</evidence>
<feature type="transmembrane region" description="Helical" evidence="5">
    <location>
        <begin position="261"/>
        <end position="282"/>
    </location>
</feature>
<evidence type="ECO:0000256" key="4">
    <source>
        <dbReference type="ARBA" id="ARBA00023136"/>
    </source>
</evidence>
<comment type="similarity">
    <text evidence="5">Belongs to the binding-protein-dependent transport system permease family.</text>
</comment>
<dbReference type="PANTHER" id="PTHR42727">
    <property type="entry name" value="PHOSPHATE TRANSPORT SYSTEM PERMEASE PROTEIN"/>
    <property type="match status" value="1"/>
</dbReference>
<sequence length="370" mass="39862">MTRARLSSQPLRHLQDRIATALITAGGIGVLLAVLGIGVFLLWEAAPLLLDEELGSLSMLTPLAWGTLKAALMALLFALPLALGAAAYSAFFMSPRLRSRIKPTLEMMEAIPGVVVGFIAGMVLAPWVERHLASTLVVIVWLPLSAGLAGMLWHLASRHWQRRLPLSWAALWLIPWLVAMGMLALWSTPLVEQALWGGDLRRYLYDAFGLDYMTRNALIVGLAMGFAVIPSVYSLAEDALNEVPRPLMEGAQALGASRWQAVIKVALAAAGPGLFSAVMIGAGRAVGETMIVLMASSNTALLSASPFEGMRTMAAAIAIELPEATVGGVTYRMLVLAALVLFLFTFFVNTLAEVVRQRLRRRYQRMGGGA</sequence>
<protein>
    <submittedName>
        <fullName evidence="7">ABC transporter permease subunit</fullName>
    </submittedName>
</protein>
<dbReference type="Pfam" id="PF00528">
    <property type="entry name" value="BPD_transp_1"/>
    <property type="match status" value="1"/>
</dbReference>
<feature type="transmembrane region" description="Helical" evidence="5">
    <location>
        <begin position="331"/>
        <end position="355"/>
    </location>
</feature>
<evidence type="ECO:0000256" key="5">
    <source>
        <dbReference type="RuleBase" id="RU363032"/>
    </source>
</evidence>
<dbReference type="SUPFAM" id="SSF161098">
    <property type="entry name" value="MetI-like"/>
    <property type="match status" value="2"/>
</dbReference>
<evidence type="ECO:0000256" key="1">
    <source>
        <dbReference type="ARBA" id="ARBA00004651"/>
    </source>
</evidence>
<keyword evidence="8" id="KW-1185">Reference proteome</keyword>